<feature type="compositionally biased region" description="Basic and acidic residues" evidence="1">
    <location>
        <begin position="241"/>
        <end position="260"/>
    </location>
</feature>
<dbReference type="AlphaFoldDB" id="A0AAN6DMY7"/>
<feature type="region of interest" description="Disordered" evidence="1">
    <location>
        <begin position="209"/>
        <end position="408"/>
    </location>
</feature>
<gene>
    <name evidence="2" type="ORF">EDD36DRAFT_447934</name>
</gene>
<feature type="compositionally biased region" description="Basic residues" evidence="1">
    <location>
        <begin position="11"/>
        <end position="26"/>
    </location>
</feature>
<feature type="compositionally biased region" description="Basic residues" evidence="1">
    <location>
        <begin position="310"/>
        <end position="323"/>
    </location>
</feature>
<feature type="compositionally biased region" description="Low complexity" evidence="1">
    <location>
        <begin position="535"/>
        <end position="551"/>
    </location>
</feature>
<evidence type="ECO:0000313" key="2">
    <source>
        <dbReference type="EMBL" id="KAI1608863.1"/>
    </source>
</evidence>
<feature type="region of interest" description="Disordered" evidence="1">
    <location>
        <begin position="100"/>
        <end position="196"/>
    </location>
</feature>
<proteinExistence type="predicted"/>
<feature type="compositionally biased region" description="Low complexity" evidence="1">
    <location>
        <begin position="385"/>
        <end position="408"/>
    </location>
</feature>
<feature type="compositionally biased region" description="Polar residues" evidence="1">
    <location>
        <begin position="1"/>
        <end position="10"/>
    </location>
</feature>
<feature type="compositionally biased region" description="Acidic residues" evidence="1">
    <location>
        <begin position="590"/>
        <end position="599"/>
    </location>
</feature>
<feature type="region of interest" description="Disordered" evidence="1">
    <location>
        <begin position="1"/>
        <end position="86"/>
    </location>
</feature>
<name>A0AAN6DMY7_9EURO</name>
<feature type="compositionally biased region" description="Basic residues" evidence="1">
    <location>
        <begin position="332"/>
        <end position="341"/>
    </location>
</feature>
<reference evidence="2" key="1">
    <citation type="journal article" date="2022" name="bioRxiv">
        <title>Deciphering the potential niche of two novel black yeast fungi from a biological soil crust based on their genomes, phenotypes, and melanin regulation.</title>
        <authorList>
            <consortium name="DOE Joint Genome Institute"/>
            <person name="Carr E.C."/>
            <person name="Barton Q."/>
            <person name="Grambo S."/>
            <person name="Sullivan M."/>
            <person name="Renfro C.M."/>
            <person name="Kuo A."/>
            <person name="Pangilinan J."/>
            <person name="Lipzen A."/>
            <person name="Keymanesh K."/>
            <person name="Savage E."/>
            <person name="Barry K."/>
            <person name="Grigoriev I.V."/>
            <person name="Riekhof W.R."/>
            <person name="Harris S.S."/>
        </authorList>
    </citation>
    <scope>NUCLEOTIDE SEQUENCE</scope>
    <source>
        <strain evidence="2">JF 03-4F</strain>
    </source>
</reference>
<feature type="region of interest" description="Disordered" evidence="1">
    <location>
        <begin position="701"/>
        <end position="760"/>
    </location>
</feature>
<evidence type="ECO:0000313" key="3">
    <source>
        <dbReference type="Proteomes" id="UP001203852"/>
    </source>
</evidence>
<protein>
    <submittedName>
        <fullName evidence="2">Uncharacterized protein</fullName>
    </submittedName>
</protein>
<feature type="compositionally biased region" description="Acidic residues" evidence="1">
    <location>
        <begin position="716"/>
        <end position="728"/>
    </location>
</feature>
<organism evidence="2 3">
    <name type="scientific">Exophiala viscosa</name>
    <dbReference type="NCBI Taxonomy" id="2486360"/>
    <lineage>
        <taxon>Eukaryota</taxon>
        <taxon>Fungi</taxon>
        <taxon>Dikarya</taxon>
        <taxon>Ascomycota</taxon>
        <taxon>Pezizomycotina</taxon>
        <taxon>Eurotiomycetes</taxon>
        <taxon>Chaetothyriomycetidae</taxon>
        <taxon>Chaetothyriales</taxon>
        <taxon>Herpotrichiellaceae</taxon>
        <taxon>Exophiala</taxon>
    </lineage>
</organism>
<feature type="region of interest" description="Disordered" evidence="1">
    <location>
        <begin position="787"/>
        <end position="824"/>
    </location>
</feature>
<evidence type="ECO:0000256" key="1">
    <source>
        <dbReference type="SAM" id="MobiDB-lite"/>
    </source>
</evidence>
<feature type="compositionally biased region" description="Low complexity" evidence="1">
    <location>
        <begin position="175"/>
        <end position="188"/>
    </location>
</feature>
<comment type="caution">
    <text evidence="2">The sequence shown here is derived from an EMBL/GenBank/DDBJ whole genome shotgun (WGS) entry which is preliminary data.</text>
</comment>
<sequence length="862" mass="95005">MSKESWSITSTRRKAKSATPAPRKRQRFSDVGNTRRRSQQTLTQAQWMTPTATSFDEDDMQFQEYKRPRTVSAGRTTLKRGDSTLTQMDFFSFEERHDSGFDDKLLPTVEPQPPKPAIAQLDGAYDSPRKPRKRKASPATSHRSTRRKSTPTNQESQEYKPSKKKRKADTTDGELLSSGRRTSSRLASKTTIFSDPDANLHYFEEALGVSPVPAPKPPASRKVPNLEIKDSVDDGEDDEADPIRVSEDRSKLETPKKSREPIILSSQSPESLPPSTRRTDRRSTATPAPRRTPLAARSVNVLLQPSPRRSTGKLRRTAKRSPIKSKVVVFKLPKRSQGKRVTRIEDSEANLWSIPSSSPRLQRSVGEPPKQAPALTSITSNEAEIPASSQIPPMQSSPPMSSGDSLPDLAALVGSKALGTKADVELVVSNPSSDIPQNEESPVLVRDFAHVLPATGKSEVREVEDREEVTLAHNVPVTRDPVVEQEIEVEGEELDFGSPIANDTQFNIHVQHRVSSPSPQATRTPLKIYQGIISAAALSPSSPTPRARPATQQKEEVVMVSSSDEEPLQTPLPLPRLVESPNARNAGDPMDSDSDDDEITLPKPPLLHQSSTHISTTQVPLNDVPKFSSSSSLAATKAVTQKSMHPASMPHPSQMSTQEATQALLNMSSYPQPRLETQLQARQDRITIKDSSSYRVHISQLPQYAGDDQSQPNMDEVLDSEEEGDLDLDPPSTAPQSGLVSLDDRELPTPVPPASKDEVTEGYQAENAHISPEKGLSDVRDADCTETPIHSSQEIFIPSSPNPPPLREQYSPIPGFDNDTQSNFTQNGHVTAAYIHRQREAGVMPTWYVPQPYQVPGYTRRK</sequence>
<dbReference type="EMBL" id="MU404362">
    <property type="protein sequence ID" value="KAI1608863.1"/>
    <property type="molecule type" value="Genomic_DNA"/>
</dbReference>
<feature type="region of interest" description="Disordered" evidence="1">
    <location>
        <begin position="535"/>
        <end position="616"/>
    </location>
</feature>
<feature type="compositionally biased region" description="Low complexity" evidence="1">
    <location>
        <begin position="284"/>
        <end position="298"/>
    </location>
</feature>
<dbReference type="Proteomes" id="UP001203852">
    <property type="component" value="Unassembled WGS sequence"/>
</dbReference>
<feature type="compositionally biased region" description="Low complexity" evidence="1">
    <location>
        <begin position="261"/>
        <end position="276"/>
    </location>
</feature>
<accession>A0AAN6DMY7</accession>
<keyword evidence="3" id="KW-1185">Reference proteome</keyword>
<feature type="compositionally biased region" description="Polar residues" evidence="1">
    <location>
        <begin position="39"/>
        <end position="54"/>
    </location>
</feature>